<dbReference type="Gene3D" id="3.40.50.300">
    <property type="entry name" value="P-loop containing nucleotide triphosphate hydrolases"/>
    <property type="match status" value="1"/>
</dbReference>
<dbReference type="InterPro" id="IPR039421">
    <property type="entry name" value="Type_1_exporter"/>
</dbReference>
<dbReference type="PANTHER" id="PTHR43394:SF1">
    <property type="entry name" value="ATP-BINDING CASSETTE SUB-FAMILY B MEMBER 10, MITOCHONDRIAL"/>
    <property type="match status" value="1"/>
</dbReference>
<proteinExistence type="predicted"/>
<keyword evidence="6" id="KW-0067">ATP-binding</keyword>
<evidence type="ECO:0000256" key="8">
    <source>
        <dbReference type="ARBA" id="ARBA00023136"/>
    </source>
</evidence>
<feature type="transmembrane region" description="Helical" evidence="10">
    <location>
        <begin position="241"/>
        <end position="259"/>
    </location>
</feature>
<evidence type="ECO:0000256" key="4">
    <source>
        <dbReference type="ARBA" id="ARBA00022741"/>
    </source>
</evidence>
<feature type="domain" description="ABC transporter" evidence="11">
    <location>
        <begin position="520"/>
        <end position="760"/>
    </location>
</feature>
<evidence type="ECO:0000256" key="9">
    <source>
        <dbReference type="SAM" id="MobiDB-lite"/>
    </source>
</evidence>
<dbReference type="InterPro" id="IPR003439">
    <property type="entry name" value="ABC_transporter-like_ATP-bd"/>
</dbReference>
<evidence type="ECO:0000256" key="3">
    <source>
        <dbReference type="ARBA" id="ARBA00022692"/>
    </source>
</evidence>
<dbReference type="PROSITE" id="PS50990">
    <property type="entry name" value="PEPTIDASE_C39"/>
    <property type="match status" value="1"/>
</dbReference>
<keyword evidence="7 10" id="KW-1133">Transmembrane helix</keyword>
<gene>
    <name evidence="14" type="ORF">ACG02S_08275</name>
</gene>
<keyword evidence="8 10" id="KW-0472">Membrane</keyword>
<evidence type="ECO:0000259" key="11">
    <source>
        <dbReference type="PROSITE" id="PS50893"/>
    </source>
</evidence>
<reference evidence="14 15" key="1">
    <citation type="submission" date="2024-09" db="EMBL/GenBank/DDBJ databases">
        <title>Novel species of the genus Pelomonas and Roseateles isolated from streams.</title>
        <authorList>
            <person name="Lu H."/>
        </authorList>
    </citation>
    <scope>NUCLEOTIDE SEQUENCE [LARGE SCALE GENOMIC DNA]</scope>
    <source>
        <strain evidence="14 15">DC23W</strain>
    </source>
</reference>
<dbReference type="InterPro" id="IPR017871">
    <property type="entry name" value="ABC_transporter-like_CS"/>
</dbReference>
<dbReference type="Pfam" id="PF00664">
    <property type="entry name" value="ABC_membrane"/>
    <property type="match status" value="1"/>
</dbReference>
<keyword evidence="4" id="KW-0547">Nucleotide-binding</keyword>
<dbReference type="EMBL" id="JBIGHY010000002">
    <property type="protein sequence ID" value="MFG6413889.1"/>
    <property type="molecule type" value="Genomic_DNA"/>
</dbReference>
<dbReference type="NCBIfam" id="TIGR03375">
    <property type="entry name" value="type_I_sec_LssB"/>
    <property type="match status" value="1"/>
</dbReference>
<feature type="region of interest" description="Disordered" evidence="9">
    <location>
        <begin position="1"/>
        <end position="44"/>
    </location>
</feature>
<dbReference type="PANTHER" id="PTHR43394">
    <property type="entry name" value="ATP-DEPENDENT PERMEASE MDL1, MITOCHONDRIAL"/>
    <property type="match status" value="1"/>
</dbReference>
<dbReference type="InterPro" id="IPR017750">
    <property type="entry name" value="ATPase_T1SS"/>
</dbReference>
<dbReference type="RefSeq" id="WP_394469961.1">
    <property type="nucleotide sequence ID" value="NZ_JBIGHY010000002.1"/>
</dbReference>
<comment type="caution">
    <text evidence="14">The sequence shown here is derived from an EMBL/GenBank/DDBJ whole genome shotgun (WGS) entry which is preliminary data.</text>
</comment>
<evidence type="ECO:0000256" key="10">
    <source>
        <dbReference type="SAM" id="Phobius"/>
    </source>
</evidence>
<keyword evidence="5" id="KW-0378">Hydrolase</keyword>
<accession>A0ABW7ELY2</accession>
<dbReference type="InterPro" id="IPR005074">
    <property type="entry name" value="Peptidase_C39"/>
</dbReference>
<organism evidence="14 15">
    <name type="scientific">Pelomonas dachongensis</name>
    <dbReference type="NCBI Taxonomy" id="3299029"/>
    <lineage>
        <taxon>Bacteria</taxon>
        <taxon>Pseudomonadati</taxon>
        <taxon>Pseudomonadota</taxon>
        <taxon>Betaproteobacteria</taxon>
        <taxon>Burkholderiales</taxon>
        <taxon>Sphaerotilaceae</taxon>
        <taxon>Roseateles</taxon>
    </lineage>
</organism>
<feature type="transmembrane region" description="Helical" evidence="10">
    <location>
        <begin position="314"/>
        <end position="337"/>
    </location>
</feature>
<evidence type="ECO:0000256" key="5">
    <source>
        <dbReference type="ARBA" id="ARBA00022801"/>
    </source>
</evidence>
<feature type="transmembrane region" description="Helical" evidence="10">
    <location>
        <begin position="207"/>
        <end position="229"/>
    </location>
</feature>
<dbReference type="InterPro" id="IPR036640">
    <property type="entry name" value="ABC1_TM_sf"/>
</dbReference>
<evidence type="ECO:0000259" key="13">
    <source>
        <dbReference type="PROSITE" id="PS50990"/>
    </source>
</evidence>
<keyword evidence="3 10" id="KW-0812">Transmembrane</keyword>
<evidence type="ECO:0000259" key="12">
    <source>
        <dbReference type="PROSITE" id="PS50929"/>
    </source>
</evidence>
<dbReference type="Gene3D" id="3.90.70.10">
    <property type="entry name" value="Cysteine proteinases"/>
    <property type="match status" value="1"/>
</dbReference>
<dbReference type="Gene3D" id="1.20.1560.10">
    <property type="entry name" value="ABC transporter type 1, transmembrane domain"/>
    <property type="match status" value="1"/>
</dbReference>
<feature type="domain" description="ABC transmembrane type-1" evidence="12">
    <location>
        <begin position="206"/>
        <end position="486"/>
    </location>
</feature>
<keyword evidence="15" id="KW-1185">Reference proteome</keyword>
<dbReference type="Pfam" id="PF00005">
    <property type="entry name" value="ABC_tran"/>
    <property type="match status" value="1"/>
</dbReference>
<dbReference type="InterPro" id="IPR011527">
    <property type="entry name" value="ABC1_TM_dom"/>
</dbReference>
<feature type="region of interest" description="Disordered" evidence="9">
    <location>
        <begin position="756"/>
        <end position="780"/>
    </location>
</feature>
<dbReference type="PROSITE" id="PS50893">
    <property type="entry name" value="ABC_TRANSPORTER_2"/>
    <property type="match status" value="1"/>
</dbReference>
<dbReference type="Proteomes" id="UP001606300">
    <property type="component" value="Unassembled WGS sequence"/>
</dbReference>
<evidence type="ECO:0000256" key="7">
    <source>
        <dbReference type="ARBA" id="ARBA00022989"/>
    </source>
</evidence>
<feature type="transmembrane region" description="Helical" evidence="10">
    <location>
        <begin position="343"/>
        <end position="361"/>
    </location>
</feature>
<feature type="domain" description="Peptidase C39" evidence="13">
    <location>
        <begin position="44"/>
        <end position="167"/>
    </location>
</feature>
<protein>
    <submittedName>
        <fullName evidence="14">Type I secretion system permease/ATPase</fullName>
    </submittedName>
</protein>
<keyword evidence="2" id="KW-1003">Cell membrane</keyword>
<evidence type="ECO:0000313" key="14">
    <source>
        <dbReference type="EMBL" id="MFG6413889.1"/>
    </source>
</evidence>
<sequence length="780" mass="83890">MTQSRRDDFFDPPGGGAGRRGLHLAEAPPAPPKRPEADSVPGAAADLGDPLLHALVWLTQYHGRPRSAASLRADGAADGALAPDQAVRLMREAGYDAAMQRRPLAQINGLMLPAVLLLKGGDACVLVRPLAEGSDRFEVIFPGADAKAVEATLAELEGEYSGFCLLTSLAEAPRAQARAHHHLIELDQTDHWLWGTLKRFMPYYRGALLAALLSNVLMLGTGMVTAVIYDKVIPHQDAMATLWTLVIGGALCVAFDLFAKHLRADLIDMAGRKADLIIGSRLFKHILSIRMEHRPASAGSCAHYMGQVETVRDFFASASMSVISDVPFIFVFVGMVFVVGGPLGWVVALTVPIMLIGIIVLQQLVRRSVRTGMAEHAELQGNLVEALEGLEDVKTSGAAPQFQHRYEISNAVAAESGHRMRSMHGLINHLTQSMYQVNTLVMLLVGVYLIREGSVTQGALIGSIMFSSRALAPLGALVGLVTRYQGARAALQSLDVLMSKPTERQPGQQYVPLNQVTGRVGLNDVGFSYPPPVPDQAAPKVLNGVSLRIEAGERIAILGRIGSGKSTVLRLLGGLYQPTEGLVEVEGIDLRQVDPAEYRAHVGFVSQEPRLFHGTLRDNVLMGRGDVDAARLVDVARLTGLDRLVASHPQGWDLQVGEMGAMLSGGQRQLVALARALVNKPKILLMDEPTSSMDAQSEMSFLRQLKQASEGVTLVAVTHRPAVLELVTRVVVMDNGKVVLDGPRDKVLAALSGVRPAAEPQGTPVHMHPSTQPVQRQASV</sequence>
<dbReference type="SUPFAM" id="SSF90123">
    <property type="entry name" value="ABC transporter transmembrane region"/>
    <property type="match status" value="1"/>
</dbReference>
<evidence type="ECO:0000256" key="6">
    <source>
        <dbReference type="ARBA" id="ARBA00022840"/>
    </source>
</evidence>
<name>A0ABW7ELY2_9BURK</name>
<dbReference type="PROSITE" id="PS50929">
    <property type="entry name" value="ABC_TM1F"/>
    <property type="match status" value="1"/>
</dbReference>
<dbReference type="InterPro" id="IPR003593">
    <property type="entry name" value="AAA+_ATPase"/>
</dbReference>
<dbReference type="InterPro" id="IPR027417">
    <property type="entry name" value="P-loop_NTPase"/>
</dbReference>
<dbReference type="SMART" id="SM00382">
    <property type="entry name" value="AAA"/>
    <property type="match status" value="1"/>
</dbReference>
<evidence type="ECO:0000256" key="1">
    <source>
        <dbReference type="ARBA" id="ARBA00004651"/>
    </source>
</evidence>
<feature type="compositionally biased region" description="Polar residues" evidence="9">
    <location>
        <begin position="769"/>
        <end position="780"/>
    </location>
</feature>
<comment type="subcellular location">
    <subcellularLocation>
        <location evidence="1">Cell membrane</location>
        <topology evidence="1">Multi-pass membrane protein</topology>
    </subcellularLocation>
</comment>
<dbReference type="SUPFAM" id="SSF52540">
    <property type="entry name" value="P-loop containing nucleoside triphosphate hydrolases"/>
    <property type="match status" value="1"/>
</dbReference>
<dbReference type="PROSITE" id="PS00211">
    <property type="entry name" value="ABC_TRANSPORTER_1"/>
    <property type="match status" value="1"/>
</dbReference>
<evidence type="ECO:0000313" key="15">
    <source>
        <dbReference type="Proteomes" id="UP001606300"/>
    </source>
</evidence>
<evidence type="ECO:0000256" key="2">
    <source>
        <dbReference type="ARBA" id="ARBA00022475"/>
    </source>
</evidence>